<evidence type="ECO:0000259" key="1">
    <source>
        <dbReference type="Pfam" id="PF05048"/>
    </source>
</evidence>
<feature type="non-terminal residue" evidence="2">
    <location>
        <position position="1"/>
    </location>
</feature>
<dbReference type="InterPro" id="IPR007742">
    <property type="entry name" value="NosD_dom"/>
</dbReference>
<dbReference type="InterPro" id="IPR022441">
    <property type="entry name" value="Para_beta_helix_rpt-2"/>
</dbReference>
<reference evidence="2" key="1">
    <citation type="journal article" date="2014" name="Front. Microbiol.">
        <title>High frequency of phylogenetically diverse reductive dehalogenase-homologous genes in deep subseafloor sedimentary metagenomes.</title>
        <authorList>
            <person name="Kawai M."/>
            <person name="Futagami T."/>
            <person name="Toyoda A."/>
            <person name="Takaki Y."/>
            <person name="Nishi S."/>
            <person name="Hori S."/>
            <person name="Arai W."/>
            <person name="Tsubouchi T."/>
            <person name="Morono Y."/>
            <person name="Uchiyama I."/>
            <person name="Ito T."/>
            <person name="Fujiyama A."/>
            <person name="Inagaki F."/>
            <person name="Takami H."/>
        </authorList>
    </citation>
    <scope>NUCLEOTIDE SEQUENCE</scope>
    <source>
        <strain evidence="2">Expedition CK06-06</strain>
    </source>
</reference>
<feature type="domain" description="Periplasmic copper-binding protein NosD beta helix" evidence="1">
    <location>
        <begin position="63"/>
        <end position="217"/>
    </location>
</feature>
<dbReference type="InterPro" id="IPR012334">
    <property type="entry name" value="Pectin_lyas_fold"/>
</dbReference>
<dbReference type="SMART" id="SM00710">
    <property type="entry name" value="PbH1"/>
    <property type="match status" value="7"/>
</dbReference>
<dbReference type="AlphaFoldDB" id="X1IC92"/>
<proteinExistence type="predicted"/>
<sequence length="254" mass="28510">CIKNKGGGIVIIGATDTILENNICEENELSGIYLGSVYFKTCTRNRCVNNKMNGMSFGLCYGTISENYCANNNLSGMRIGGSSYSIFVNNTCIENANGIYIIESFHLQVANNTCENNDYGIYLVQGSWYDTLANNTIVNSNYDGIYAMRSREGLIIHNRIENSKGYGVYLEGRTNDSVIAYNSFINNNLDGISQGYDDGFGNTWYDKEAKRGNYWSDWANNGSYTIDGRAEAEDRYPLDENLERINIVSPYWAF</sequence>
<comment type="caution">
    <text evidence="2">The sequence shown here is derived from an EMBL/GenBank/DDBJ whole genome shotgun (WGS) entry which is preliminary data.</text>
</comment>
<dbReference type="SUPFAM" id="SSF51126">
    <property type="entry name" value="Pectin lyase-like"/>
    <property type="match status" value="1"/>
</dbReference>
<accession>X1IC92</accession>
<dbReference type="InterPro" id="IPR006626">
    <property type="entry name" value="PbH1"/>
</dbReference>
<name>X1IC92_9ZZZZ</name>
<evidence type="ECO:0000313" key="2">
    <source>
        <dbReference type="EMBL" id="GAH80006.1"/>
    </source>
</evidence>
<dbReference type="Pfam" id="PF05048">
    <property type="entry name" value="NosD"/>
    <property type="match status" value="1"/>
</dbReference>
<dbReference type="NCBIfam" id="TIGR03804">
    <property type="entry name" value="para_beta_helix"/>
    <property type="match status" value="2"/>
</dbReference>
<organism evidence="2">
    <name type="scientific">marine sediment metagenome</name>
    <dbReference type="NCBI Taxonomy" id="412755"/>
    <lineage>
        <taxon>unclassified sequences</taxon>
        <taxon>metagenomes</taxon>
        <taxon>ecological metagenomes</taxon>
    </lineage>
</organism>
<feature type="non-terminal residue" evidence="2">
    <location>
        <position position="254"/>
    </location>
</feature>
<dbReference type="EMBL" id="BARU01035380">
    <property type="protein sequence ID" value="GAH80006.1"/>
    <property type="molecule type" value="Genomic_DNA"/>
</dbReference>
<dbReference type="Gene3D" id="2.160.20.10">
    <property type="entry name" value="Single-stranded right-handed beta-helix, Pectin lyase-like"/>
    <property type="match status" value="1"/>
</dbReference>
<protein>
    <recommendedName>
        <fullName evidence="1">Periplasmic copper-binding protein NosD beta helix domain-containing protein</fullName>
    </recommendedName>
</protein>
<dbReference type="InterPro" id="IPR011050">
    <property type="entry name" value="Pectin_lyase_fold/virulence"/>
</dbReference>
<gene>
    <name evidence="2" type="ORF">S03H2_55402</name>
</gene>